<dbReference type="Pfam" id="PF14359">
    <property type="entry name" value="DUF4406"/>
    <property type="match status" value="1"/>
</dbReference>
<organism evidence="1">
    <name type="scientific">viral metagenome</name>
    <dbReference type="NCBI Taxonomy" id="1070528"/>
    <lineage>
        <taxon>unclassified sequences</taxon>
        <taxon>metagenomes</taxon>
        <taxon>organismal metagenomes</taxon>
    </lineage>
</organism>
<dbReference type="InterPro" id="IPR025518">
    <property type="entry name" value="DUF4406"/>
</dbReference>
<dbReference type="AlphaFoldDB" id="A0A6H2A247"/>
<proteinExistence type="predicted"/>
<name>A0A6H2A247_9ZZZZ</name>
<dbReference type="Gene3D" id="3.40.50.10400">
    <property type="entry name" value="Hypothetical protein PA1492"/>
    <property type="match status" value="1"/>
</dbReference>
<dbReference type="EMBL" id="MT144453">
    <property type="protein sequence ID" value="QJA53809.1"/>
    <property type="molecule type" value="Genomic_DNA"/>
</dbReference>
<protein>
    <submittedName>
        <fullName evidence="1">Uncharacterized protein</fullName>
    </submittedName>
</protein>
<reference evidence="1" key="1">
    <citation type="submission" date="2020-03" db="EMBL/GenBank/DDBJ databases">
        <title>The deep terrestrial virosphere.</title>
        <authorList>
            <person name="Holmfeldt K."/>
            <person name="Nilsson E."/>
            <person name="Simone D."/>
            <person name="Lopez-Fernandez M."/>
            <person name="Wu X."/>
            <person name="de Brujin I."/>
            <person name="Lundin D."/>
            <person name="Andersson A."/>
            <person name="Bertilsson S."/>
            <person name="Dopson M."/>
        </authorList>
    </citation>
    <scope>NUCLEOTIDE SEQUENCE</scope>
    <source>
        <strain evidence="1">TM448A04044</strain>
        <strain evidence="2">TM448B01645</strain>
    </source>
</reference>
<dbReference type="EMBL" id="MT144802">
    <property type="protein sequence ID" value="QJH99671.1"/>
    <property type="molecule type" value="Genomic_DNA"/>
</dbReference>
<gene>
    <name evidence="1" type="ORF">TM448A04044_0003</name>
    <name evidence="2" type="ORF">TM448B01645_0006</name>
</gene>
<sequence>MKIYLAGKISDSNTLLFLDNIKTGISYSAYLIKNGNDVYCSFLDYQFRFFANLTKEDFQRNSMSFLEGWADEIWVLPDWENSEGTKKEIARANELKIPVRYL</sequence>
<evidence type="ECO:0000313" key="1">
    <source>
        <dbReference type="EMBL" id="QJA53809.1"/>
    </source>
</evidence>
<dbReference type="SUPFAM" id="SSF52309">
    <property type="entry name" value="N-(deoxy)ribosyltransferase-like"/>
    <property type="match status" value="1"/>
</dbReference>
<evidence type="ECO:0000313" key="2">
    <source>
        <dbReference type="EMBL" id="QJH99671.1"/>
    </source>
</evidence>
<accession>A0A6H2A247</accession>